<organism evidence="2 3">
    <name type="scientific">Paenibacillus shunpengii</name>
    <dbReference type="NCBI Taxonomy" id="2054424"/>
    <lineage>
        <taxon>Bacteria</taxon>
        <taxon>Bacillati</taxon>
        <taxon>Bacillota</taxon>
        <taxon>Bacilli</taxon>
        <taxon>Bacillales</taxon>
        <taxon>Paenibacillaceae</taxon>
        <taxon>Paenibacillus</taxon>
    </lineage>
</organism>
<reference evidence="3" key="1">
    <citation type="journal article" date="2019" name="Int. J. Syst. Evol. Microbiol.">
        <title>The Global Catalogue of Microorganisms (GCM) 10K type strain sequencing project: providing services to taxonomists for standard genome sequencing and annotation.</title>
        <authorList>
            <consortium name="The Broad Institute Genomics Platform"/>
            <consortium name="The Broad Institute Genome Sequencing Center for Infectious Disease"/>
            <person name="Wu L."/>
            <person name="Ma J."/>
        </authorList>
    </citation>
    <scope>NUCLEOTIDE SEQUENCE [LARGE SCALE GENOMIC DNA]</scope>
    <source>
        <strain evidence="3">KCTC 33849</strain>
    </source>
</reference>
<keyword evidence="2" id="KW-0418">Kinase</keyword>
<dbReference type="PANTHER" id="PTHR43190">
    <property type="entry name" value="N-ACETYL-D-GLUCOSAMINE KINASE"/>
    <property type="match status" value="1"/>
</dbReference>
<dbReference type="InterPro" id="IPR002731">
    <property type="entry name" value="ATPase_BadF"/>
</dbReference>
<dbReference type="InterPro" id="IPR052519">
    <property type="entry name" value="Euk-type_GlcNAc_Kinase"/>
</dbReference>
<sequence>MNVFIGVDGGGSKTEVVTMLEDKSILAQFDGGATNPYTTSPLEAANELNRLLETTFTFINERSIMCKGICLGMSGIQSDEEKSTLINQVRQCMKHRSLSFPITVCTEGEISLMAASGEHTGVLVIAGTGSIVYGFTREGSIHRAGGWGHLLGDEGSGYQIGLQTLQGIMRSYDRIAPPTLLTSLVQEACQLNEITELRTFIYQQPFSKKSIASYAKLCIRAAEEGDPLAISILRSQAASLADTTTALLHSHPDLQQETVAATGSIFLHSSIYRTHYKECLSKIFPHLHMVTGSADRPPAYGAALIARQRFFYPDQGADGLV</sequence>
<evidence type="ECO:0000313" key="2">
    <source>
        <dbReference type="EMBL" id="MFD2701671.1"/>
    </source>
</evidence>
<protein>
    <submittedName>
        <fullName evidence="2">N-acetylglucosamine kinase</fullName>
    </submittedName>
</protein>
<keyword evidence="2" id="KW-0808">Transferase</keyword>
<dbReference type="Proteomes" id="UP001597540">
    <property type="component" value="Unassembled WGS sequence"/>
</dbReference>
<dbReference type="Pfam" id="PF01869">
    <property type="entry name" value="BcrAD_BadFG"/>
    <property type="match status" value="1"/>
</dbReference>
<evidence type="ECO:0000313" key="3">
    <source>
        <dbReference type="Proteomes" id="UP001597540"/>
    </source>
</evidence>
<feature type="domain" description="ATPase BadF/BadG/BcrA/BcrD type" evidence="1">
    <location>
        <begin position="5"/>
        <end position="306"/>
    </location>
</feature>
<evidence type="ECO:0000259" key="1">
    <source>
        <dbReference type="Pfam" id="PF01869"/>
    </source>
</evidence>
<keyword evidence="3" id="KW-1185">Reference proteome</keyword>
<dbReference type="RefSeq" id="WP_177178774.1">
    <property type="nucleotide sequence ID" value="NZ_JBHUMJ010000003.1"/>
</dbReference>
<dbReference type="GO" id="GO:0016301">
    <property type="term" value="F:kinase activity"/>
    <property type="evidence" value="ECO:0007669"/>
    <property type="project" value="UniProtKB-KW"/>
</dbReference>
<dbReference type="Gene3D" id="3.30.420.40">
    <property type="match status" value="2"/>
</dbReference>
<comment type="caution">
    <text evidence="2">The sequence shown here is derived from an EMBL/GenBank/DDBJ whole genome shotgun (WGS) entry which is preliminary data.</text>
</comment>
<dbReference type="EMBL" id="JBHUMJ010000003">
    <property type="protein sequence ID" value="MFD2701671.1"/>
    <property type="molecule type" value="Genomic_DNA"/>
</dbReference>
<name>A0ABW5SQC3_9BACL</name>
<gene>
    <name evidence="2" type="ORF">ACFSVM_14505</name>
</gene>
<dbReference type="SUPFAM" id="SSF53067">
    <property type="entry name" value="Actin-like ATPase domain"/>
    <property type="match status" value="2"/>
</dbReference>
<accession>A0ABW5SQC3</accession>
<proteinExistence type="predicted"/>
<dbReference type="PANTHER" id="PTHR43190:SF3">
    <property type="entry name" value="N-ACETYL-D-GLUCOSAMINE KINASE"/>
    <property type="match status" value="1"/>
</dbReference>
<dbReference type="CDD" id="cd24007">
    <property type="entry name" value="ASKHA_NBD_eukNAGK-like"/>
    <property type="match status" value="1"/>
</dbReference>
<dbReference type="InterPro" id="IPR043129">
    <property type="entry name" value="ATPase_NBD"/>
</dbReference>